<evidence type="ECO:0000313" key="6">
    <source>
        <dbReference type="Proteomes" id="UP000254051"/>
    </source>
</evidence>
<dbReference type="RefSeq" id="WP_109709520.1">
    <property type="nucleotide sequence ID" value="NZ_QGDS01000003.1"/>
</dbReference>
<comment type="similarity">
    <text evidence="2">Belongs to the threonine aldolase family.</text>
</comment>
<comment type="cofactor">
    <cofactor evidence="1">
        <name>pyridoxal 5'-phosphate</name>
        <dbReference type="ChEBI" id="CHEBI:597326"/>
    </cofactor>
</comment>
<sequence length="347" mass="38616">MIYFNCDYNEGAHPQVLDMLCETNMEQTDGYGEDIYCSRARGVIRKLCGKEELDVHFLSGGTQANLTVITAALRPHQGVLAAETGHINVHETGAIESCGHKVLAVPSKDGKMTAGQVEAAYRSHIEDESFEHMVQPKLVYISNPTELGTIYSRAELEALSVVCRKNGLYLFMDGARLGYGLTAEGNDLDLDVISSLCDVFYIGGTKVGALFGEAVIISNPVLQEDFRYIIKQKGALLAKGRLLGVQFLALLDKGLYFKIGKRANDLAEEIRRACRKAGYPFFVENNTNQIFVIMDDEKLDKLREKYAFSYQQRVDESHSAVRFCTSWATTEENARKLAEDILDGKIE</sequence>
<dbReference type="Proteomes" id="UP000254051">
    <property type="component" value="Unassembled WGS sequence"/>
</dbReference>
<keyword evidence="3" id="KW-0663">Pyridoxal phosphate</keyword>
<dbReference type="InterPro" id="IPR015422">
    <property type="entry name" value="PyrdxlP-dep_Trfase_small"/>
</dbReference>
<organism evidence="5 6">
    <name type="scientific">Faecalicatena contorta</name>
    <dbReference type="NCBI Taxonomy" id="39482"/>
    <lineage>
        <taxon>Bacteria</taxon>
        <taxon>Bacillati</taxon>
        <taxon>Bacillota</taxon>
        <taxon>Clostridia</taxon>
        <taxon>Lachnospirales</taxon>
        <taxon>Lachnospiraceae</taxon>
        <taxon>Faecalicatena</taxon>
    </lineage>
</organism>
<dbReference type="OrthoDB" id="9774495at2"/>
<accession>A0A315ZZ70</accession>
<evidence type="ECO:0000256" key="1">
    <source>
        <dbReference type="ARBA" id="ARBA00001933"/>
    </source>
</evidence>
<gene>
    <name evidence="5" type="ORF">SAMN05216529_103269</name>
</gene>
<dbReference type="Gene3D" id="3.40.640.10">
    <property type="entry name" value="Type I PLP-dependent aspartate aminotransferase-like (Major domain)"/>
    <property type="match status" value="1"/>
</dbReference>
<dbReference type="SUPFAM" id="SSF53383">
    <property type="entry name" value="PLP-dependent transferases"/>
    <property type="match status" value="1"/>
</dbReference>
<dbReference type="InterPro" id="IPR015424">
    <property type="entry name" value="PyrdxlP-dep_Trfase"/>
</dbReference>
<evidence type="ECO:0000259" key="4">
    <source>
        <dbReference type="Pfam" id="PF01212"/>
    </source>
</evidence>
<dbReference type="InterPro" id="IPR001597">
    <property type="entry name" value="ArAA_b-elim_lyase/Thr_aldolase"/>
</dbReference>
<evidence type="ECO:0000313" key="5">
    <source>
        <dbReference type="EMBL" id="SUQ13539.1"/>
    </source>
</evidence>
<dbReference type="AlphaFoldDB" id="A0A315ZZ70"/>
<evidence type="ECO:0000256" key="3">
    <source>
        <dbReference type="ARBA" id="ARBA00022898"/>
    </source>
</evidence>
<name>A0A315ZZ70_9FIRM</name>
<dbReference type="InterPro" id="IPR015421">
    <property type="entry name" value="PyrdxlP-dep_Trfase_major"/>
</dbReference>
<keyword evidence="6" id="KW-1185">Reference proteome</keyword>
<protein>
    <submittedName>
        <fullName evidence="5">L-threonine aldolase</fullName>
    </submittedName>
</protein>
<dbReference type="Gene3D" id="3.90.1150.10">
    <property type="entry name" value="Aspartate Aminotransferase, domain 1"/>
    <property type="match status" value="1"/>
</dbReference>
<dbReference type="EMBL" id="UHJJ01000003">
    <property type="protein sequence ID" value="SUQ13539.1"/>
    <property type="molecule type" value="Genomic_DNA"/>
</dbReference>
<dbReference type="Pfam" id="PF01212">
    <property type="entry name" value="Beta_elim_lyase"/>
    <property type="match status" value="1"/>
</dbReference>
<dbReference type="PANTHER" id="PTHR48097">
    <property type="entry name" value="L-THREONINE ALDOLASE-RELATED"/>
    <property type="match status" value="1"/>
</dbReference>
<dbReference type="GO" id="GO:0016829">
    <property type="term" value="F:lyase activity"/>
    <property type="evidence" value="ECO:0007669"/>
    <property type="project" value="InterPro"/>
</dbReference>
<feature type="domain" description="Aromatic amino acid beta-eliminating lyase/threonine aldolase" evidence="4">
    <location>
        <begin position="21"/>
        <end position="296"/>
    </location>
</feature>
<evidence type="ECO:0000256" key="2">
    <source>
        <dbReference type="ARBA" id="ARBA00006966"/>
    </source>
</evidence>
<dbReference type="PANTHER" id="PTHR48097:SF5">
    <property type="entry name" value="LOW SPECIFICITY L-THREONINE ALDOLASE"/>
    <property type="match status" value="1"/>
</dbReference>
<dbReference type="GO" id="GO:0006520">
    <property type="term" value="P:amino acid metabolic process"/>
    <property type="evidence" value="ECO:0007669"/>
    <property type="project" value="InterPro"/>
</dbReference>
<reference evidence="6" key="1">
    <citation type="submission" date="2017-07" db="EMBL/GenBank/DDBJ databases">
        <authorList>
            <person name="Varghese N."/>
            <person name="Submissions S."/>
        </authorList>
    </citation>
    <scope>NUCLEOTIDE SEQUENCE [LARGE SCALE GENOMIC DNA]</scope>
    <source>
        <strain evidence="6">NLAE-zl-C134</strain>
    </source>
</reference>
<proteinExistence type="inferred from homology"/>